<evidence type="ECO:0000259" key="5">
    <source>
        <dbReference type="PROSITE" id="PS51747"/>
    </source>
</evidence>
<keyword evidence="3 6" id="KW-0378">Hydrolase</keyword>
<dbReference type="CDD" id="cd01285">
    <property type="entry name" value="nucleoside_deaminase"/>
    <property type="match status" value="1"/>
</dbReference>
<dbReference type="PANTHER" id="PTHR11079">
    <property type="entry name" value="CYTOSINE DEAMINASE FAMILY MEMBER"/>
    <property type="match status" value="1"/>
</dbReference>
<dbReference type="InterPro" id="IPR016193">
    <property type="entry name" value="Cytidine_deaminase-like"/>
</dbReference>
<dbReference type="Proteomes" id="UP000239735">
    <property type="component" value="Unassembled WGS sequence"/>
</dbReference>
<dbReference type="GO" id="GO:0047974">
    <property type="term" value="F:guanosine deaminase activity"/>
    <property type="evidence" value="ECO:0007669"/>
    <property type="project" value="TreeGrafter"/>
</dbReference>
<proteinExistence type="inferred from homology"/>
<feature type="domain" description="CMP/dCMP-type deaminase" evidence="5">
    <location>
        <begin position="4"/>
        <end position="118"/>
    </location>
</feature>
<name>A0A2N9L6U7_9BACT</name>
<dbReference type="PROSITE" id="PS51747">
    <property type="entry name" value="CYT_DCMP_DEAMINASES_2"/>
    <property type="match status" value="1"/>
</dbReference>
<gene>
    <name evidence="6" type="primary">guaD</name>
    <name evidence="6" type="ORF">SBA5_190003</name>
</gene>
<evidence type="ECO:0000313" key="6">
    <source>
        <dbReference type="EMBL" id="SPE19026.1"/>
    </source>
</evidence>
<dbReference type="AlphaFoldDB" id="A0A2N9L6U7"/>
<dbReference type="Gene3D" id="3.40.140.10">
    <property type="entry name" value="Cytidine Deaminase, domain 2"/>
    <property type="match status" value="1"/>
</dbReference>
<reference evidence="7" key="1">
    <citation type="submission" date="2018-02" db="EMBL/GenBank/DDBJ databases">
        <authorList>
            <person name="Hausmann B."/>
        </authorList>
    </citation>
    <scope>NUCLEOTIDE SEQUENCE [LARGE SCALE GENOMIC DNA]</scope>
    <source>
        <strain evidence="7">Peat soil MAG SbA5</strain>
    </source>
</reference>
<evidence type="ECO:0000256" key="4">
    <source>
        <dbReference type="ARBA" id="ARBA00022833"/>
    </source>
</evidence>
<dbReference type="Pfam" id="PF00383">
    <property type="entry name" value="dCMP_cyt_deam_1"/>
    <property type="match status" value="1"/>
</dbReference>
<organism evidence="6 7">
    <name type="scientific">Candidatus Sulfuritelmatomonas gaucii</name>
    <dbReference type="NCBI Taxonomy" id="2043161"/>
    <lineage>
        <taxon>Bacteria</taxon>
        <taxon>Pseudomonadati</taxon>
        <taxon>Acidobacteriota</taxon>
        <taxon>Terriglobia</taxon>
        <taxon>Terriglobales</taxon>
        <taxon>Acidobacteriaceae</taxon>
        <taxon>Candidatus Sulfuritelmatomonas</taxon>
    </lineage>
</organism>
<dbReference type="PANTHER" id="PTHR11079:SF161">
    <property type="entry name" value="CMP_DCMP-TYPE DEAMINASE DOMAIN-CONTAINING PROTEIN"/>
    <property type="match status" value="1"/>
</dbReference>
<dbReference type="SUPFAM" id="SSF53927">
    <property type="entry name" value="Cytidine deaminase-like"/>
    <property type="match status" value="1"/>
</dbReference>
<dbReference type="EMBL" id="OKRB01000074">
    <property type="protein sequence ID" value="SPE19026.1"/>
    <property type="molecule type" value="Genomic_DNA"/>
</dbReference>
<evidence type="ECO:0000313" key="7">
    <source>
        <dbReference type="Proteomes" id="UP000239735"/>
    </source>
</evidence>
<dbReference type="GO" id="GO:0006152">
    <property type="term" value="P:purine nucleoside catabolic process"/>
    <property type="evidence" value="ECO:0007669"/>
    <property type="project" value="TreeGrafter"/>
</dbReference>
<protein>
    <submittedName>
        <fullName evidence="6">Guanine deaminase</fullName>
        <ecNumber evidence="6">3.5.4.3</ecNumber>
    </submittedName>
</protein>
<evidence type="ECO:0000256" key="1">
    <source>
        <dbReference type="ARBA" id="ARBA00006576"/>
    </source>
</evidence>
<dbReference type="GO" id="GO:0008892">
    <property type="term" value="F:guanine deaminase activity"/>
    <property type="evidence" value="ECO:0007669"/>
    <property type="project" value="UniProtKB-EC"/>
</dbReference>
<dbReference type="EC" id="3.5.4.3" evidence="6"/>
<accession>A0A2N9L6U7</accession>
<dbReference type="FunFam" id="3.40.140.10:FF:000011">
    <property type="entry name" value="tRNA-specific adenosine deaminase"/>
    <property type="match status" value="1"/>
</dbReference>
<sequence>MSGQPNPEFLRRAIALATQNVTAGRGGPFGAVIVRDGRIIGEGVNSVTATNDPTAHAEVNAIRAAATSLGTFTLEGCELYSSCEPCPMCLAAAYWARLGAVYYGANAADAARAGFDDSFIYTELRKNAGQRQLRATQMLGDEAWASFAAWIASPNKVEY</sequence>
<evidence type="ECO:0000256" key="3">
    <source>
        <dbReference type="ARBA" id="ARBA00022801"/>
    </source>
</evidence>
<comment type="similarity">
    <text evidence="1">Belongs to the cytidine and deoxycytidylate deaminase family.</text>
</comment>
<evidence type="ECO:0000256" key="2">
    <source>
        <dbReference type="ARBA" id="ARBA00022723"/>
    </source>
</evidence>
<keyword evidence="4" id="KW-0862">Zinc</keyword>
<dbReference type="OrthoDB" id="9802676at2"/>
<dbReference type="GO" id="GO:0046872">
    <property type="term" value="F:metal ion binding"/>
    <property type="evidence" value="ECO:0007669"/>
    <property type="project" value="UniProtKB-KW"/>
</dbReference>
<dbReference type="InterPro" id="IPR002125">
    <property type="entry name" value="CMP_dCMP_dom"/>
</dbReference>
<keyword evidence="2" id="KW-0479">Metal-binding</keyword>